<dbReference type="GO" id="GO:0008168">
    <property type="term" value="F:methyltransferase activity"/>
    <property type="evidence" value="ECO:0007669"/>
    <property type="project" value="UniProtKB-KW"/>
</dbReference>
<feature type="active site" evidence="5">
    <location>
        <position position="94"/>
    </location>
</feature>
<comment type="catalytic activity">
    <reaction evidence="7">
        <text>a 2'-deoxycytidine in DNA + S-adenosyl-L-methionine = a 5-methyl-2'-deoxycytidine in DNA + S-adenosyl-L-homocysteine + H(+)</text>
        <dbReference type="Rhea" id="RHEA:13681"/>
        <dbReference type="Rhea" id="RHEA-COMP:11369"/>
        <dbReference type="Rhea" id="RHEA-COMP:11370"/>
        <dbReference type="ChEBI" id="CHEBI:15378"/>
        <dbReference type="ChEBI" id="CHEBI:57856"/>
        <dbReference type="ChEBI" id="CHEBI:59789"/>
        <dbReference type="ChEBI" id="CHEBI:85452"/>
        <dbReference type="ChEBI" id="CHEBI:85454"/>
        <dbReference type="EC" id="2.1.1.37"/>
    </reaction>
</comment>
<evidence type="ECO:0000313" key="8">
    <source>
        <dbReference type="EMBL" id="UFP92609.1"/>
    </source>
</evidence>
<name>A0ABY3PG38_9CYAN</name>
<evidence type="ECO:0000313" key="9">
    <source>
        <dbReference type="Proteomes" id="UP001054846"/>
    </source>
</evidence>
<comment type="similarity">
    <text evidence="5 6">Belongs to the class I-like SAM-binding methyltransferase superfamily. C5-methyltransferase family.</text>
</comment>
<reference evidence="8 9" key="1">
    <citation type="journal article" date="2021" name="Genome Biol. Evol.">
        <title>Complete Genome Sequencing of a Novel Gloeobacter Species from a Waterfall Cave in Mexico.</title>
        <authorList>
            <person name="Saw J.H."/>
            <person name="Cardona T."/>
            <person name="Montejano G."/>
        </authorList>
    </citation>
    <scope>NUCLEOTIDE SEQUENCE [LARGE SCALE GENOMIC DNA]</scope>
    <source>
        <strain evidence="8">MG652769</strain>
    </source>
</reference>
<dbReference type="Proteomes" id="UP001054846">
    <property type="component" value="Chromosome"/>
</dbReference>
<dbReference type="GO" id="GO:0032259">
    <property type="term" value="P:methylation"/>
    <property type="evidence" value="ECO:0007669"/>
    <property type="project" value="UniProtKB-KW"/>
</dbReference>
<dbReference type="PRINTS" id="PR00105">
    <property type="entry name" value="C5METTRFRASE"/>
</dbReference>
<dbReference type="Gene3D" id="3.40.50.150">
    <property type="entry name" value="Vaccinia Virus protein VP39"/>
    <property type="match status" value="1"/>
</dbReference>
<evidence type="ECO:0000256" key="7">
    <source>
        <dbReference type="RuleBase" id="RU000417"/>
    </source>
</evidence>
<keyword evidence="1 5" id="KW-0489">Methyltransferase</keyword>
<accession>A0ABY3PG38</accession>
<dbReference type="PANTHER" id="PTHR10629:SF52">
    <property type="entry name" value="DNA (CYTOSINE-5)-METHYLTRANSFERASE 1"/>
    <property type="match status" value="1"/>
</dbReference>
<dbReference type="SUPFAM" id="SSF53335">
    <property type="entry name" value="S-adenosyl-L-methionine-dependent methyltransferases"/>
    <property type="match status" value="1"/>
</dbReference>
<keyword evidence="4" id="KW-0680">Restriction system</keyword>
<dbReference type="InterPro" id="IPR018117">
    <property type="entry name" value="C5_DNA_meth_AS"/>
</dbReference>
<keyword evidence="2 5" id="KW-0808">Transferase</keyword>
<evidence type="ECO:0000256" key="4">
    <source>
        <dbReference type="ARBA" id="ARBA00022747"/>
    </source>
</evidence>
<dbReference type="Pfam" id="PF00145">
    <property type="entry name" value="DNA_methylase"/>
    <property type="match status" value="1"/>
</dbReference>
<evidence type="ECO:0000256" key="1">
    <source>
        <dbReference type="ARBA" id="ARBA00022603"/>
    </source>
</evidence>
<dbReference type="EC" id="2.1.1.37" evidence="7"/>
<organism evidence="8 9">
    <name type="scientific">Gloeobacter morelensis MG652769</name>
    <dbReference type="NCBI Taxonomy" id="2781736"/>
    <lineage>
        <taxon>Bacteria</taxon>
        <taxon>Bacillati</taxon>
        <taxon>Cyanobacteriota</taxon>
        <taxon>Cyanophyceae</taxon>
        <taxon>Gloeobacterales</taxon>
        <taxon>Gloeobacteraceae</taxon>
        <taxon>Gloeobacter</taxon>
        <taxon>Gloeobacter morelensis</taxon>
    </lineage>
</organism>
<keyword evidence="9" id="KW-1185">Reference proteome</keyword>
<protein>
    <recommendedName>
        <fullName evidence="7">Cytosine-specific methyltransferase</fullName>
        <ecNumber evidence="7">2.1.1.37</ecNumber>
    </recommendedName>
</protein>
<dbReference type="PANTHER" id="PTHR10629">
    <property type="entry name" value="CYTOSINE-SPECIFIC METHYLTRANSFERASE"/>
    <property type="match status" value="1"/>
</dbReference>
<sequence length="398" mass="43502">MVNELFVSGASEAPPAVIDLFCGCGGFSSGLLDAGLAVRAGFDQDRHCLEAYNYNHNYRGATSFRVDLSRVSGVELLEIATLQSVDLVVGGPPCQAFSIAGHRRGLADRRGLLLFDFERLVGELAPSAFILENVPNLQNVENGFVLARLLTGLRALGYQVECAVLAASDYGVPQLRKRLFIVGLRGGTLRRFPPTPTHADPAQLFARAGLVAPYRTVSDALDDLPDVTTLQAQQIFNHEPTFHSEGMLAAFARLAPGERCPRSFQDRLHPHRPGYTLRAGHGNFTPLRPVHHRYDRVISVRESARLQGFADTFIWPDTIARLQQYRQVGNAVCPPVAASLGRWVGGAMGWKLDPGRFIGEPGYRAPALTHSFEQRQAAQCRRIRGASRGGAQVSLDKP</sequence>
<dbReference type="NCBIfam" id="TIGR00675">
    <property type="entry name" value="dcm"/>
    <property type="match status" value="1"/>
</dbReference>
<proteinExistence type="inferred from homology"/>
<dbReference type="Gene3D" id="3.90.120.10">
    <property type="entry name" value="DNA Methylase, subunit A, domain 2"/>
    <property type="match status" value="1"/>
</dbReference>
<dbReference type="PROSITE" id="PS51679">
    <property type="entry name" value="SAM_MT_C5"/>
    <property type="match status" value="1"/>
</dbReference>
<dbReference type="EMBL" id="CP063845">
    <property type="protein sequence ID" value="UFP92609.1"/>
    <property type="molecule type" value="Genomic_DNA"/>
</dbReference>
<evidence type="ECO:0000256" key="3">
    <source>
        <dbReference type="ARBA" id="ARBA00022691"/>
    </source>
</evidence>
<dbReference type="InterPro" id="IPR050390">
    <property type="entry name" value="C5-Methyltransferase"/>
</dbReference>
<evidence type="ECO:0000256" key="2">
    <source>
        <dbReference type="ARBA" id="ARBA00022679"/>
    </source>
</evidence>
<evidence type="ECO:0000256" key="6">
    <source>
        <dbReference type="RuleBase" id="RU000416"/>
    </source>
</evidence>
<gene>
    <name evidence="8" type="ORF">ISF26_12210</name>
</gene>
<dbReference type="RefSeq" id="WP_230839600.1">
    <property type="nucleotide sequence ID" value="NZ_CP063845.1"/>
</dbReference>
<dbReference type="InterPro" id="IPR001525">
    <property type="entry name" value="C5_MeTfrase"/>
</dbReference>
<dbReference type="InterPro" id="IPR029063">
    <property type="entry name" value="SAM-dependent_MTases_sf"/>
</dbReference>
<dbReference type="PROSITE" id="PS00094">
    <property type="entry name" value="C5_MTASE_1"/>
    <property type="match status" value="1"/>
</dbReference>
<keyword evidence="3 5" id="KW-0949">S-adenosyl-L-methionine</keyword>
<evidence type="ECO:0000256" key="5">
    <source>
        <dbReference type="PROSITE-ProRule" id="PRU01016"/>
    </source>
</evidence>